<gene>
    <name evidence="2" type="ORF">BP01DRAFT_141934</name>
</gene>
<keyword evidence="1" id="KW-0472">Membrane</keyword>
<proteinExistence type="predicted"/>
<feature type="transmembrane region" description="Helical" evidence="1">
    <location>
        <begin position="34"/>
        <end position="59"/>
    </location>
</feature>
<keyword evidence="1" id="KW-0812">Transmembrane</keyword>
<name>A0A318Z469_9EURO</name>
<sequence>MHLLRYGFCVMALYLVVWRFFSSAPEVGVSRCKFIYSWFSGCLFVLGEFLILLCFAFPLSLTTSSVATVTCLSIYTA</sequence>
<dbReference type="GeneID" id="37071786"/>
<evidence type="ECO:0000313" key="3">
    <source>
        <dbReference type="Proteomes" id="UP000248349"/>
    </source>
</evidence>
<protein>
    <submittedName>
        <fullName evidence="2">Uncharacterized protein</fullName>
    </submittedName>
</protein>
<reference evidence="2 3" key="1">
    <citation type="submission" date="2016-12" db="EMBL/GenBank/DDBJ databases">
        <title>The genomes of Aspergillus section Nigri reveals drivers in fungal speciation.</title>
        <authorList>
            <consortium name="DOE Joint Genome Institute"/>
            <person name="Vesth T.C."/>
            <person name="Nybo J."/>
            <person name="Theobald S."/>
            <person name="Brandl J."/>
            <person name="Frisvad J.C."/>
            <person name="Nielsen K.F."/>
            <person name="Lyhne E.K."/>
            <person name="Kogle M.E."/>
            <person name="Kuo A."/>
            <person name="Riley R."/>
            <person name="Clum A."/>
            <person name="Nolan M."/>
            <person name="Lipzen A."/>
            <person name="Salamov A."/>
            <person name="Henrissat B."/>
            <person name="Wiebenga A."/>
            <person name="De Vries R.P."/>
            <person name="Grigoriev I.V."/>
            <person name="Mortensen U.H."/>
            <person name="Andersen M.R."/>
            <person name="Baker S.E."/>
        </authorList>
    </citation>
    <scope>NUCLEOTIDE SEQUENCE [LARGE SCALE GENOMIC DNA]</scope>
    <source>
        <strain evidence="2 3">JOP 1030-1</strain>
    </source>
</reference>
<dbReference type="AlphaFoldDB" id="A0A318Z469"/>
<feature type="transmembrane region" description="Helical" evidence="1">
    <location>
        <begin position="6"/>
        <end position="22"/>
    </location>
</feature>
<accession>A0A318Z469</accession>
<evidence type="ECO:0000256" key="1">
    <source>
        <dbReference type="SAM" id="Phobius"/>
    </source>
</evidence>
<dbReference type="EMBL" id="KZ821255">
    <property type="protein sequence ID" value="PYH42121.1"/>
    <property type="molecule type" value="Genomic_DNA"/>
</dbReference>
<keyword evidence="3" id="KW-1185">Reference proteome</keyword>
<organism evidence="2 3">
    <name type="scientific">Aspergillus saccharolyticus JOP 1030-1</name>
    <dbReference type="NCBI Taxonomy" id="1450539"/>
    <lineage>
        <taxon>Eukaryota</taxon>
        <taxon>Fungi</taxon>
        <taxon>Dikarya</taxon>
        <taxon>Ascomycota</taxon>
        <taxon>Pezizomycotina</taxon>
        <taxon>Eurotiomycetes</taxon>
        <taxon>Eurotiomycetidae</taxon>
        <taxon>Eurotiales</taxon>
        <taxon>Aspergillaceae</taxon>
        <taxon>Aspergillus</taxon>
        <taxon>Aspergillus subgen. Circumdati</taxon>
    </lineage>
</organism>
<dbReference type="Proteomes" id="UP000248349">
    <property type="component" value="Unassembled WGS sequence"/>
</dbReference>
<keyword evidence="1" id="KW-1133">Transmembrane helix</keyword>
<evidence type="ECO:0000313" key="2">
    <source>
        <dbReference type="EMBL" id="PYH42121.1"/>
    </source>
</evidence>
<dbReference type="RefSeq" id="XP_025428103.1">
    <property type="nucleotide sequence ID" value="XM_025570558.1"/>
</dbReference>